<gene>
    <name evidence="6" type="ORF">GCM10009804_14760</name>
</gene>
<dbReference type="SUPFAM" id="SSF50939">
    <property type="entry name" value="Sialidases"/>
    <property type="match status" value="1"/>
</dbReference>
<dbReference type="CDD" id="cd15482">
    <property type="entry name" value="Sialidase_non-viral"/>
    <property type="match status" value="1"/>
</dbReference>
<sequence length="641" mass="68882">MISRRAFTVGLGVAMTGVTPAFARRTPGQPAYDEQTLWDASSGPLANYHVHGLTVLPDDTILAFCEGRHEVCDAGPRDLLMRRSTDKGDSWSESQVVVPSVDGQSWGNPAAVYDRQTHEVFLFYALSERLPENTSCSGDTGVLHVISSKDQGITWGEPRVLDLFDHFGYDWALHSPGPGHGIQLDNGRLLMNVAHRRVIVGNTVVERMYGVASVYSDDHGRTWQTTGAVPVSADYPINEARLVQLDDGSVLINGRYAAGGNRQRIVSVSKDRGLTWSAPVMDGGTGTFNAVDAGMLGYTRGRILFSRPDSPMRYNMTVSISYDSTQSLRYSRVINPGRSYYSDLARLSDGTIVLIYGCDGDIPSFPLRVNVCRFNLEWLTQGRDSLVSGPRIRSTSYPVKQLECRVVAPGPGEYELWLRYHRSPDGGLVSMTVDGQKPRNYLIDTTSETAAGYDVLLLGTMRLSGGPHVVRFAAAGAGRGGGQAVALDKLTLTQGPATPDVSEEITVDNGALGYSVVAGSWPSGTGVPGYYSGNYASHAPGAGTAQVRWQPCLPGDGRYEVLVSYTAASNRSTAAPYTVTYAGGSSTVLVDQTVRGAPDSRGGEWVSLGTYTFAAGLAASVSLTDTPSGYVVADAVRFLRR</sequence>
<dbReference type="InterPro" id="IPR011040">
    <property type="entry name" value="Sialidase"/>
</dbReference>
<dbReference type="EMBL" id="BAAAPH010000004">
    <property type="protein sequence ID" value="GAA1559032.1"/>
    <property type="molecule type" value="Genomic_DNA"/>
</dbReference>
<dbReference type="Pfam" id="PF25275">
    <property type="entry name" value="Golvesin_C"/>
    <property type="match status" value="1"/>
</dbReference>
<evidence type="ECO:0000256" key="1">
    <source>
        <dbReference type="ARBA" id="ARBA00000427"/>
    </source>
</evidence>
<dbReference type="CDD" id="cd14488">
    <property type="entry name" value="CBM6-CBM35-CBM36_like_2"/>
    <property type="match status" value="1"/>
</dbReference>
<dbReference type="Gene3D" id="2.60.120.260">
    <property type="entry name" value="Galactose-binding domain-like"/>
    <property type="match status" value="1"/>
</dbReference>
<organism evidence="6 7">
    <name type="scientific">Kribbella hippodromi</name>
    <dbReference type="NCBI Taxonomy" id="434347"/>
    <lineage>
        <taxon>Bacteria</taxon>
        <taxon>Bacillati</taxon>
        <taxon>Actinomycetota</taxon>
        <taxon>Actinomycetes</taxon>
        <taxon>Propionibacteriales</taxon>
        <taxon>Kribbellaceae</taxon>
        <taxon>Kribbella</taxon>
    </lineage>
</organism>
<dbReference type="Pfam" id="PF13088">
    <property type="entry name" value="BNR_2"/>
    <property type="match status" value="1"/>
</dbReference>
<evidence type="ECO:0000256" key="3">
    <source>
        <dbReference type="ARBA" id="ARBA00012733"/>
    </source>
</evidence>
<comment type="similarity">
    <text evidence="2">Belongs to the glycosyl hydrolase 33 family.</text>
</comment>
<protein>
    <recommendedName>
        <fullName evidence="3">exo-alpha-sialidase</fullName>
        <ecNumber evidence="3">3.2.1.18</ecNumber>
    </recommendedName>
</protein>
<evidence type="ECO:0000313" key="7">
    <source>
        <dbReference type="Proteomes" id="UP001501705"/>
    </source>
</evidence>
<feature type="domain" description="Golvesin/Xly CBD-like" evidence="5">
    <location>
        <begin position="505"/>
        <end position="639"/>
    </location>
</feature>
<dbReference type="EC" id="3.2.1.18" evidence="3"/>
<feature type="domain" description="Sialidase" evidence="4">
    <location>
        <begin position="73"/>
        <end position="352"/>
    </location>
</feature>
<dbReference type="Proteomes" id="UP001501705">
    <property type="component" value="Unassembled WGS sequence"/>
</dbReference>
<dbReference type="InterPro" id="IPR026856">
    <property type="entry name" value="Sialidase_fam"/>
</dbReference>
<accession>A0ABN2CIB1</accession>
<evidence type="ECO:0000256" key="2">
    <source>
        <dbReference type="ARBA" id="ARBA00009348"/>
    </source>
</evidence>
<keyword evidence="7" id="KW-1185">Reference proteome</keyword>
<dbReference type="InterPro" id="IPR033803">
    <property type="entry name" value="CBD-like_Golvesin-Xly"/>
</dbReference>
<evidence type="ECO:0000259" key="4">
    <source>
        <dbReference type="Pfam" id="PF13088"/>
    </source>
</evidence>
<reference evidence="6 7" key="1">
    <citation type="journal article" date="2019" name="Int. J. Syst. Evol. Microbiol.">
        <title>The Global Catalogue of Microorganisms (GCM) 10K type strain sequencing project: providing services to taxonomists for standard genome sequencing and annotation.</title>
        <authorList>
            <consortium name="The Broad Institute Genomics Platform"/>
            <consortium name="The Broad Institute Genome Sequencing Center for Infectious Disease"/>
            <person name="Wu L."/>
            <person name="Ma J."/>
        </authorList>
    </citation>
    <scope>NUCLEOTIDE SEQUENCE [LARGE SCALE GENOMIC DNA]</scope>
    <source>
        <strain evidence="6 7">JCM 15572</strain>
    </source>
</reference>
<dbReference type="PANTHER" id="PTHR10628">
    <property type="entry name" value="SIALIDASE"/>
    <property type="match status" value="1"/>
</dbReference>
<name>A0ABN2CIB1_9ACTN</name>
<proteinExistence type="inferred from homology"/>
<evidence type="ECO:0000313" key="6">
    <source>
        <dbReference type="EMBL" id="GAA1559032.1"/>
    </source>
</evidence>
<dbReference type="InterPro" id="IPR036278">
    <property type="entry name" value="Sialidase_sf"/>
</dbReference>
<comment type="catalytic activity">
    <reaction evidence="1">
        <text>Hydrolysis of alpha-(2-&gt;3)-, alpha-(2-&gt;6)-, alpha-(2-&gt;8)- glycosidic linkages of terminal sialic acid residues in oligosaccharides, glycoproteins, glycolipids, colominic acid and synthetic substrates.</text>
        <dbReference type="EC" id="3.2.1.18"/>
    </reaction>
</comment>
<dbReference type="Gene3D" id="2.120.10.10">
    <property type="match status" value="1"/>
</dbReference>
<comment type="caution">
    <text evidence="6">The sequence shown here is derived from an EMBL/GenBank/DDBJ whole genome shotgun (WGS) entry which is preliminary data.</text>
</comment>
<dbReference type="PANTHER" id="PTHR10628:SF30">
    <property type="entry name" value="EXO-ALPHA-SIALIDASE"/>
    <property type="match status" value="1"/>
</dbReference>
<evidence type="ECO:0000259" key="5">
    <source>
        <dbReference type="Pfam" id="PF25275"/>
    </source>
</evidence>